<reference evidence="1" key="1">
    <citation type="journal article" date="2021" name="Proc. Natl. Acad. Sci. U.S.A.">
        <title>A Catalog of Tens of Thousands of Viruses from Human Metagenomes Reveals Hidden Associations with Chronic Diseases.</title>
        <authorList>
            <person name="Tisza M.J."/>
            <person name="Buck C.B."/>
        </authorList>
    </citation>
    <scope>NUCLEOTIDE SEQUENCE</scope>
    <source>
        <strain evidence="1">Ctsus30</strain>
    </source>
</reference>
<dbReference type="EMBL" id="BK014997">
    <property type="protein sequence ID" value="DAD86282.1"/>
    <property type="molecule type" value="Genomic_DNA"/>
</dbReference>
<accession>A0A8S5MW09</accession>
<evidence type="ECO:0000313" key="1">
    <source>
        <dbReference type="EMBL" id="DAD86282.1"/>
    </source>
</evidence>
<proteinExistence type="predicted"/>
<name>A0A8S5MW09_9CAUD</name>
<protein>
    <submittedName>
        <fullName evidence="1">Uncharacterized protein</fullName>
    </submittedName>
</protein>
<sequence length="125" mass="14020">MAKARATRMGGKYPQDVETRVAFVRELVIKQFKDAGLSVMKDGELIGGPSARYYHTKLVNGSLTIKDMIMLGDYMPIDWTLILKSIRQPKDVLRPMDDEAATINMEFAEPGDNPFADYFTDVDGV</sequence>
<organism evidence="1">
    <name type="scientific">Siphoviridae sp. ctsus30</name>
    <dbReference type="NCBI Taxonomy" id="2826488"/>
    <lineage>
        <taxon>Viruses</taxon>
        <taxon>Duplodnaviria</taxon>
        <taxon>Heunggongvirae</taxon>
        <taxon>Uroviricota</taxon>
        <taxon>Caudoviricetes</taxon>
    </lineage>
</organism>